<keyword evidence="1" id="KW-1277">Toxin-antitoxin system</keyword>
<dbReference type="InterPro" id="IPR022789">
    <property type="entry name" value="ParD"/>
</dbReference>
<proteinExistence type="predicted"/>
<dbReference type="Gene3D" id="6.10.10.120">
    <property type="entry name" value="Antitoxin ParD1-like"/>
    <property type="match status" value="1"/>
</dbReference>
<reference evidence="3" key="1">
    <citation type="submission" date="2023-07" db="EMBL/GenBank/DDBJ databases">
        <authorList>
            <person name="Kim M."/>
        </authorList>
    </citation>
    <scope>NUCLEOTIDE SEQUENCE</scope>
    <source>
        <strain evidence="3">BIUV-7</strain>
    </source>
</reference>
<keyword evidence="4" id="KW-1185">Reference proteome</keyword>
<gene>
    <name evidence="3" type="ORF">Q4F19_19630</name>
</gene>
<evidence type="ECO:0000313" key="3">
    <source>
        <dbReference type="EMBL" id="MDO6416604.1"/>
    </source>
</evidence>
<dbReference type="EMBL" id="JAUOTP010000011">
    <property type="protein sequence ID" value="MDO6416604.1"/>
    <property type="molecule type" value="Genomic_DNA"/>
</dbReference>
<evidence type="ECO:0000256" key="2">
    <source>
        <dbReference type="SAM" id="MobiDB-lite"/>
    </source>
</evidence>
<sequence>MTISIPEALKSWAEQRVAEGRYTTTSDYVADLVRRDQENREKFTRLLTVIDEGLTTGETDPFAYLKTLRRRVGDVRDPDADGDANGKDEPDDAGSDRSH</sequence>
<protein>
    <submittedName>
        <fullName evidence="3">Type II toxin-antitoxin system ParD family antitoxin</fullName>
    </submittedName>
</protein>
<feature type="region of interest" description="Disordered" evidence="2">
    <location>
        <begin position="73"/>
        <end position="99"/>
    </location>
</feature>
<dbReference type="InterPro" id="IPR038296">
    <property type="entry name" value="ParD_sf"/>
</dbReference>
<dbReference type="SUPFAM" id="SSF47598">
    <property type="entry name" value="Ribbon-helix-helix"/>
    <property type="match status" value="1"/>
</dbReference>
<dbReference type="CDD" id="cd22231">
    <property type="entry name" value="RHH_NikR_HicB-like"/>
    <property type="match status" value="1"/>
</dbReference>
<dbReference type="RefSeq" id="WP_303546299.1">
    <property type="nucleotide sequence ID" value="NZ_JAUOTP010000011.1"/>
</dbReference>
<organism evidence="3 4">
    <name type="scientific">Sphingomonas natans</name>
    <dbReference type="NCBI Taxonomy" id="3063330"/>
    <lineage>
        <taxon>Bacteria</taxon>
        <taxon>Pseudomonadati</taxon>
        <taxon>Pseudomonadota</taxon>
        <taxon>Alphaproteobacteria</taxon>
        <taxon>Sphingomonadales</taxon>
        <taxon>Sphingomonadaceae</taxon>
        <taxon>Sphingomonas</taxon>
    </lineage>
</organism>
<dbReference type="InterPro" id="IPR010985">
    <property type="entry name" value="Ribbon_hlx_hlx"/>
</dbReference>
<evidence type="ECO:0000256" key="1">
    <source>
        <dbReference type="ARBA" id="ARBA00022649"/>
    </source>
</evidence>
<name>A0ABT8YE31_9SPHN</name>
<comment type="caution">
    <text evidence="3">The sequence shown here is derived from an EMBL/GenBank/DDBJ whole genome shotgun (WGS) entry which is preliminary data.</text>
</comment>
<dbReference type="Proteomes" id="UP001169764">
    <property type="component" value="Unassembled WGS sequence"/>
</dbReference>
<evidence type="ECO:0000313" key="4">
    <source>
        <dbReference type="Proteomes" id="UP001169764"/>
    </source>
</evidence>
<dbReference type="NCBIfam" id="TIGR02606">
    <property type="entry name" value="antidote_CC2985"/>
    <property type="match status" value="1"/>
</dbReference>
<accession>A0ABT8YE31</accession>